<name>A0A9X7W1I6_9BACL</name>
<accession>A0A9X7W1I6</accession>
<keyword evidence="2" id="KW-0548">Nucleotidyltransferase</keyword>
<organism evidence="2 3">
    <name type="scientific">Alicyclobacillus mengziensis</name>
    <dbReference type="NCBI Taxonomy" id="2931921"/>
    <lineage>
        <taxon>Bacteria</taxon>
        <taxon>Bacillati</taxon>
        <taxon>Bacillota</taxon>
        <taxon>Bacilli</taxon>
        <taxon>Bacillales</taxon>
        <taxon>Alicyclobacillaceae</taxon>
        <taxon>Alicyclobacillus</taxon>
    </lineage>
</organism>
<dbReference type="PANTHER" id="PTHR34047:SF8">
    <property type="entry name" value="PROTEIN YKFC"/>
    <property type="match status" value="1"/>
</dbReference>
<reference evidence="2 3" key="1">
    <citation type="submission" date="2021-02" db="EMBL/GenBank/DDBJ databases">
        <title>Alicyclobacillus curvatus sp. nov. and Alicyclobacillus mengziensis sp. nov., two acidophilic bacteria isolated from acid mine drainage.</title>
        <authorList>
            <person name="Huang Y."/>
        </authorList>
    </citation>
    <scope>NUCLEOTIDE SEQUENCE [LARGE SCALE GENOMIC DNA]</scope>
    <source>
        <strain evidence="2 3">S30H14</strain>
    </source>
</reference>
<keyword evidence="2" id="KW-0808">Transferase</keyword>
<dbReference type="Proteomes" id="UP000663505">
    <property type="component" value="Chromosome"/>
</dbReference>
<dbReference type="AlphaFoldDB" id="A0A9X7W1I6"/>
<dbReference type="GO" id="GO:0003964">
    <property type="term" value="F:RNA-directed DNA polymerase activity"/>
    <property type="evidence" value="ECO:0007669"/>
    <property type="project" value="UniProtKB-KW"/>
</dbReference>
<dbReference type="InterPro" id="IPR051083">
    <property type="entry name" value="GrpII_Intron_Splice-Mob/Def"/>
</dbReference>
<dbReference type="EMBL" id="CP071182">
    <property type="protein sequence ID" value="QSO48599.1"/>
    <property type="molecule type" value="Genomic_DNA"/>
</dbReference>
<dbReference type="RefSeq" id="WP_206657930.1">
    <property type="nucleotide sequence ID" value="NZ_CP071182.1"/>
</dbReference>
<protein>
    <submittedName>
        <fullName evidence="2">Reverse transcriptase</fullName>
    </submittedName>
</protein>
<evidence type="ECO:0000259" key="1">
    <source>
        <dbReference type="PROSITE" id="PS50878"/>
    </source>
</evidence>
<dbReference type="InterPro" id="IPR000477">
    <property type="entry name" value="RT_dom"/>
</dbReference>
<keyword evidence="2" id="KW-0695">RNA-directed DNA polymerase</keyword>
<dbReference type="InterPro" id="IPR043502">
    <property type="entry name" value="DNA/RNA_pol_sf"/>
</dbReference>
<evidence type="ECO:0000313" key="3">
    <source>
        <dbReference type="Proteomes" id="UP000663505"/>
    </source>
</evidence>
<dbReference type="PROSITE" id="PS50878">
    <property type="entry name" value="RT_POL"/>
    <property type="match status" value="1"/>
</dbReference>
<dbReference type="SUPFAM" id="SSF56672">
    <property type="entry name" value="DNA/RNA polymerases"/>
    <property type="match status" value="1"/>
</dbReference>
<dbReference type="CDD" id="cd01651">
    <property type="entry name" value="RT_G2_intron"/>
    <property type="match status" value="1"/>
</dbReference>
<dbReference type="KEGG" id="afx:JZ786_06380"/>
<proteinExistence type="predicted"/>
<gene>
    <name evidence="2" type="ORF">JZ786_06380</name>
</gene>
<evidence type="ECO:0000313" key="2">
    <source>
        <dbReference type="EMBL" id="QSO48599.1"/>
    </source>
</evidence>
<sequence length="222" mass="25400">MSTELHRVTQRAKEHPQERFTALSHHLDEELLADTWQKLNKRGAVGVDKVTVAEYASDLETNIRKLVDRQREHSYRAPNVRRVHIPKPGQPSKLRPLGIPTLEDRLLQSATARILSAVYEADFLDCSYGFRPGRNPHQAIARVRTALLTEPYEWVCEADIRGFFDNLDHKWLIRMLELRIGDPWILRLIKKWLVADIQQADGIGKPIKGSPQGGLCKASDNE</sequence>
<dbReference type="PANTHER" id="PTHR34047">
    <property type="entry name" value="NUCLEAR INTRON MATURASE 1, MITOCHONDRIAL-RELATED"/>
    <property type="match status" value="1"/>
</dbReference>
<keyword evidence="3" id="KW-1185">Reference proteome</keyword>
<dbReference type="Pfam" id="PF00078">
    <property type="entry name" value="RVT_1"/>
    <property type="match status" value="1"/>
</dbReference>
<feature type="domain" description="Reverse transcriptase" evidence="1">
    <location>
        <begin position="66"/>
        <end position="222"/>
    </location>
</feature>